<dbReference type="AlphaFoldDB" id="A0A126UYB4"/>
<dbReference type="InterPro" id="IPR011009">
    <property type="entry name" value="Kinase-like_dom_sf"/>
</dbReference>
<accession>A0A126UYB4</accession>
<organism evidence="2 3">
    <name type="scientific">Falsihalocynthiibacter arcticus</name>
    <dbReference type="NCBI Taxonomy" id="1579316"/>
    <lineage>
        <taxon>Bacteria</taxon>
        <taxon>Pseudomonadati</taxon>
        <taxon>Pseudomonadota</taxon>
        <taxon>Alphaproteobacteria</taxon>
        <taxon>Rhodobacterales</taxon>
        <taxon>Roseobacteraceae</taxon>
        <taxon>Falsihalocynthiibacter</taxon>
    </lineage>
</organism>
<protein>
    <recommendedName>
        <fullName evidence="1">Aminoglycoside phosphotransferase domain-containing protein</fullName>
    </recommendedName>
</protein>
<dbReference type="RefSeq" id="WP_039003973.1">
    <property type="nucleotide sequence ID" value="NZ_CP014327.1"/>
</dbReference>
<dbReference type="Proteomes" id="UP000070371">
    <property type="component" value="Chromosome"/>
</dbReference>
<sequence length="286" mass="32129">MQTQLARELSQNCLVPSQAAWQQLSGGRTNTCWRIKNQEIDVVCKLFQKGQNNPLFPNSPSDEFSVLKLLERANLSPDPVAYQETTFGTCVLYCFLDGDAISGVDAGEVGKTLAQLHNTPIPVRTHLRKLSLSPNGVSLHGVKILDVCSFRTAQTHQKLMPVLPNLPAATPVLLHGDLVPANIIRTKISVRFIDWQCPALGDPCEDIATYLSPAMQYLYADEPLDEHQEAEFLRSYGNKEVIERYHILKPLYHWRMAAYCLWKAEDGVEDYAQGYALEMMALNRLV</sequence>
<keyword evidence="3" id="KW-1185">Reference proteome</keyword>
<dbReference type="EMBL" id="CP014327">
    <property type="protein sequence ID" value="AML51034.1"/>
    <property type="molecule type" value="Genomic_DNA"/>
</dbReference>
<evidence type="ECO:0000313" key="3">
    <source>
        <dbReference type="Proteomes" id="UP000070371"/>
    </source>
</evidence>
<dbReference type="InterPro" id="IPR002575">
    <property type="entry name" value="Aminoglycoside_PTrfase"/>
</dbReference>
<feature type="domain" description="Aminoglycoside phosphotransferase" evidence="1">
    <location>
        <begin position="21"/>
        <end position="243"/>
    </location>
</feature>
<reference evidence="2 3" key="1">
    <citation type="submission" date="2016-02" db="EMBL/GenBank/DDBJ databases">
        <title>Complete genome sequence of Halocynthiibacter arcticus PAMC 20958t from arctic marine sediment.</title>
        <authorList>
            <person name="Lee Y.M."/>
            <person name="Baek K."/>
            <person name="Lee H.K."/>
            <person name="Shin S.C."/>
        </authorList>
    </citation>
    <scope>NUCLEOTIDE SEQUENCE [LARGE SCALE GENOMIC DNA]</scope>
    <source>
        <strain evidence="2">PAMC 20958</strain>
    </source>
</reference>
<dbReference type="KEGG" id="hat:RC74_06880"/>
<dbReference type="Gene3D" id="3.90.1200.10">
    <property type="match status" value="1"/>
</dbReference>
<evidence type="ECO:0000313" key="2">
    <source>
        <dbReference type="EMBL" id="AML51034.1"/>
    </source>
</evidence>
<dbReference type="SUPFAM" id="SSF56112">
    <property type="entry name" value="Protein kinase-like (PK-like)"/>
    <property type="match status" value="1"/>
</dbReference>
<gene>
    <name evidence="2" type="ORF">RC74_06880</name>
</gene>
<dbReference type="Pfam" id="PF01636">
    <property type="entry name" value="APH"/>
    <property type="match status" value="1"/>
</dbReference>
<proteinExistence type="predicted"/>
<name>A0A126UYB4_9RHOB</name>
<evidence type="ECO:0000259" key="1">
    <source>
        <dbReference type="Pfam" id="PF01636"/>
    </source>
</evidence>
<dbReference type="STRING" id="1579316.RC74_06880"/>